<gene>
    <name evidence="3" type="ORF">Mam01_31170</name>
</gene>
<evidence type="ECO:0000313" key="4">
    <source>
        <dbReference type="Proteomes" id="UP000651728"/>
    </source>
</evidence>
<evidence type="ECO:0000256" key="2">
    <source>
        <dbReference type="SAM" id="SignalP"/>
    </source>
</evidence>
<organism evidence="3 4">
    <name type="scientific">Microbispora amethystogenes</name>
    <dbReference type="NCBI Taxonomy" id="1427754"/>
    <lineage>
        <taxon>Bacteria</taxon>
        <taxon>Bacillati</taxon>
        <taxon>Actinomycetota</taxon>
        <taxon>Actinomycetes</taxon>
        <taxon>Streptosporangiales</taxon>
        <taxon>Streptosporangiaceae</taxon>
        <taxon>Microbispora</taxon>
    </lineage>
</organism>
<name>A0ABQ4FDR0_9ACTN</name>
<reference evidence="3 4" key="1">
    <citation type="submission" date="2021-01" db="EMBL/GenBank/DDBJ databases">
        <title>Whole genome shotgun sequence of Microbispora amethystogenes NBRC 101907.</title>
        <authorList>
            <person name="Komaki H."/>
            <person name="Tamura T."/>
        </authorList>
    </citation>
    <scope>NUCLEOTIDE SEQUENCE [LARGE SCALE GENOMIC DNA]</scope>
    <source>
        <strain evidence="3 4">NBRC 101907</strain>
    </source>
</reference>
<dbReference type="EMBL" id="BOOB01000019">
    <property type="protein sequence ID" value="GIH32953.1"/>
    <property type="molecule type" value="Genomic_DNA"/>
</dbReference>
<keyword evidence="2" id="KW-0732">Signal</keyword>
<dbReference type="Proteomes" id="UP000651728">
    <property type="component" value="Unassembled WGS sequence"/>
</dbReference>
<keyword evidence="4" id="KW-1185">Reference proteome</keyword>
<evidence type="ECO:0000313" key="3">
    <source>
        <dbReference type="EMBL" id="GIH32953.1"/>
    </source>
</evidence>
<proteinExistence type="predicted"/>
<evidence type="ECO:0000256" key="1">
    <source>
        <dbReference type="SAM" id="MobiDB-lite"/>
    </source>
</evidence>
<feature type="chain" id="PRO_5046180911" evidence="2">
    <location>
        <begin position="31"/>
        <end position="109"/>
    </location>
</feature>
<feature type="signal peptide" evidence="2">
    <location>
        <begin position="1"/>
        <end position="30"/>
    </location>
</feature>
<feature type="compositionally biased region" description="Gly residues" evidence="1">
    <location>
        <begin position="44"/>
        <end position="63"/>
    </location>
</feature>
<feature type="compositionally biased region" description="Gly residues" evidence="1">
    <location>
        <begin position="74"/>
        <end position="84"/>
    </location>
</feature>
<protein>
    <submittedName>
        <fullName evidence="3">Uncharacterized protein</fullName>
    </submittedName>
</protein>
<sequence>MNKKHKAVMVMALFFSAGAASLISAGPAAAMPTNCDFYVCEPDGGSGGGTTTGGGGGGGGGGTPQPPPPPPGGGSPDGGTGGGTPRPYPPSPHLDICDVEPTAPGCRVF</sequence>
<accession>A0ABQ4FDR0</accession>
<feature type="region of interest" description="Disordered" evidence="1">
    <location>
        <begin position="40"/>
        <end position="109"/>
    </location>
</feature>
<feature type="compositionally biased region" description="Pro residues" evidence="1">
    <location>
        <begin position="64"/>
        <end position="73"/>
    </location>
</feature>
<comment type="caution">
    <text evidence="3">The sequence shown here is derived from an EMBL/GenBank/DDBJ whole genome shotgun (WGS) entry which is preliminary data.</text>
</comment>